<keyword evidence="1" id="KW-1133">Transmembrane helix</keyword>
<feature type="transmembrane region" description="Helical" evidence="1">
    <location>
        <begin position="41"/>
        <end position="61"/>
    </location>
</feature>
<feature type="transmembrane region" description="Helical" evidence="1">
    <location>
        <begin position="131"/>
        <end position="150"/>
    </location>
</feature>
<dbReference type="Proteomes" id="UP000002931">
    <property type="component" value="Unassembled WGS sequence"/>
</dbReference>
<dbReference type="InterPro" id="IPR047784">
    <property type="entry name" value="TrgA"/>
</dbReference>
<proteinExistence type="predicted"/>
<keyword evidence="1" id="KW-0472">Membrane</keyword>
<dbReference type="STRING" id="314271.RB2654_02634"/>
<gene>
    <name evidence="2" type="ORF">RB2654_02634</name>
</gene>
<evidence type="ECO:0000313" key="2">
    <source>
        <dbReference type="EMBL" id="EAQ13574.1"/>
    </source>
</evidence>
<organism evidence="2 3">
    <name type="scientific">Maritimibacter alkaliphilus HTCC2654</name>
    <dbReference type="NCBI Taxonomy" id="314271"/>
    <lineage>
        <taxon>Bacteria</taxon>
        <taxon>Pseudomonadati</taxon>
        <taxon>Pseudomonadota</taxon>
        <taxon>Alphaproteobacteria</taxon>
        <taxon>Rhodobacterales</taxon>
        <taxon>Roseobacteraceae</taxon>
        <taxon>Maritimibacter</taxon>
    </lineage>
</organism>
<protein>
    <submittedName>
        <fullName evidence="2">Tellurite resistance protein</fullName>
    </submittedName>
</protein>
<name>A3VDI5_9RHOB</name>
<dbReference type="HOGENOM" id="CLU_125998_0_0_5"/>
<reference evidence="2 3" key="1">
    <citation type="journal article" date="2010" name="J. Bacteriol.">
        <title>Genome sequences of Pelagibaca bermudensis HTCC2601T and Maritimibacter alkaliphilus HTCC2654T, the type strains of two marine Roseobacter genera.</title>
        <authorList>
            <person name="Thrash J.C."/>
            <person name="Cho J.C."/>
            <person name="Ferriera S."/>
            <person name="Johnson J."/>
            <person name="Vergin K.L."/>
            <person name="Giovannoni S.J."/>
        </authorList>
    </citation>
    <scope>NUCLEOTIDE SEQUENCE [LARGE SCALE GENOMIC DNA]</scope>
    <source>
        <strain evidence="2 3">HTCC2654</strain>
    </source>
</reference>
<evidence type="ECO:0000313" key="3">
    <source>
        <dbReference type="Proteomes" id="UP000002931"/>
    </source>
</evidence>
<evidence type="ECO:0000256" key="1">
    <source>
        <dbReference type="SAM" id="Phobius"/>
    </source>
</evidence>
<dbReference type="EMBL" id="AAMT01000004">
    <property type="protein sequence ID" value="EAQ13574.1"/>
    <property type="molecule type" value="Genomic_DNA"/>
</dbReference>
<feature type="transmembrane region" description="Helical" evidence="1">
    <location>
        <begin position="73"/>
        <end position="92"/>
    </location>
</feature>
<dbReference type="OrthoDB" id="7869508at2"/>
<sequence>MARMNARRLPTFAGLVAAILLAVLGVGVSELTRPYFDEGTPLTWLHPVAAAMGLLVGWFFTGPKLQKRKGKPVAIGLTSSIVQAFLTMFIFASDLMLTRALRNSYRTVMEAVAGVFEAMMDYGIRVAQPDVIVATLLGGVLVGFITNWVARRTR</sequence>
<comment type="caution">
    <text evidence="2">The sequence shown here is derived from an EMBL/GenBank/DDBJ whole genome shotgun (WGS) entry which is preliminary data.</text>
</comment>
<dbReference type="NCBIfam" id="NF033773">
    <property type="entry name" value="tellur_TrgA"/>
    <property type="match status" value="1"/>
</dbReference>
<dbReference type="RefSeq" id="WP_008328449.1">
    <property type="nucleotide sequence ID" value="NZ_CH902578.1"/>
</dbReference>
<dbReference type="AlphaFoldDB" id="A3VDI5"/>
<keyword evidence="3" id="KW-1185">Reference proteome</keyword>
<keyword evidence="1" id="KW-0812">Transmembrane</keyword>
<accession>A3VDI5</accession>